<evidence type="ECO:0000256" key="7">
    <source>
        <dbReference type="ARBA" id="ARBA00023224"/>
    </source>
</evidence>
<organism evidence="10 11">
    <name type="scientific">Actinia tenebrosa</name>
    <name type="common">Australian red waratah sea anemone</name>
    <dbReference type="NCBI Taxonomy" id="6105"/>
    <lineage>
        <taxon>Eukaryota</taxon>
        <taxon>Metazoa</taxon>
        <taxon>Cnidaria</taxon>
        <taxon>Anthozoa</taxon>
        <taxon>Hexacorallia</taxon>
        <taxon>Actiniaria</taxon>
        <taxon>Actiniidae</taxon>
        <taxon>Actinia</taxon>
    </lineage>
</organism>
<proteinExistence type="predicted"/>
<dbReference type="FunCoup" id="A0A6P8IA98">
    <property type="interactions" value="1300"/>
</dbReference>
<dbReference type="Proteomes" id="UP000515163">
    <property type="component" value="Unplaced"/>
</dbReference>
<dbReference type="PANTHER" id="PTHR24243">
    <property type="entry name" value="G-PROTEIN COUPLED RECEPTOR"/>
    <property type="match status" value="1"/>
</dbReference>
<evidence type="ECO:0000256" key="2">
    <source>
        <dbReference type="ARBA" id="ARBA00022692"/>
    </source>
</evidence>
<dbReference type="CDD" id="cd00637">
    <property type="entry name" value="7tm_classA_rhodopsin-like"/>
    <property type="match status" value="1"/>
</dbReference>
<evidence type="ECO:0000256" key="6">
    <source>
        <dbReference type="ARBA" id="ARBA00023170"/>
    </source>
</evidence>
<feature type="transmembrane region" description="Helical" evidence="8">
    <location>
        <begin position="190"/>
        <end position="217"/>
    </location>
</feature>
<dbReference type="KEGG" id="aten:116297933"/>
<dbReference type="RefSeq" id="XP_031562117.1">
    <property type="nucleotide sequence ID" value="XM_031706257.1"/>
</dbReference>
<dbReference type="SUPFAM" id="SSF81321">
    <property type="entry name" value="Family A G protein-coupled receptor-like"/>
    <property type="match status" value="1"/>
</dbReference>
<keyword evidence="3 8" id="KW-1133">Transmembrane helix</keyword>
<accession>A0A6P8IA98</accession>
<reference evidence="11" key="1">
    <citation type="submission" date="2025-08" db="UniProtKB">
        <authorList>
            <consortium name="RefSeq"/>
        </authorList>
    </citation>
    <scope>IDENTIFICATION</scope>
    <source>
        <tissue evidence="11">Tentacle</tissue>
    </source>
</reference>
<keyword evidence="7" id="KW-0807">Transducer</keyword>
<dbReference type="Gene3D" id="1.20.1070.10">
    <property type="entry name" value="Rhodopsin 7-helix transmembrane proteins"/>
    <property type="match status" value="1"/>
</dbReference>
<evidence type="ECO:0000259" key="9">
    <source>
        <dbReference type="PROSITE" id="PS50262"/>
    </source>
</evidence>
<feature type="transmembrane region" description="Helical" evidence="8">
    <location>
        <begin position="247"/>
        <end position="274"/>
    </location>
</feature>
<dbReference type="InterPro" id="IPR017452">
    <property type="entry name" value="GPCR_Rhodpsn_7TM"/>
</dbReference>
<feature type="transmembrane region" description="Helical" evidence="8">
    <location>
        <begin position="286"/>
        <end position="312"/>
    </location>
</feature>
<evidence type="ECO:0000313" key="11">
    <source>
        <dbReference type="RefSeq" id="XP_031562117.1"/>
    </source>
</evidence>
<dbReference type="OrthoDB" id="5962705at2759"/>
<name>A0A6P8IA98_ACTTE</name>
<feature type="transmembrane region" description="Helical" evidence="8">
    <location>
        <begin position="59"/>
        <end position="79"/>
    </location>
</feature>
<dbReference type="PRINTS" id="PR00237">
    <property type="entry name" value="GPCRRHODOPSN"/>
</dbReference>
<dbReference type="InterPro" id="IPR000276">
    <property type="entry name" value="GPCR_Rhodpsn"/>
</dbReference>
<feature type="transmembrane region" description="Helical" evidence="8">
    <location>
        <begin position="143"/>
        <end position="164"/>
    </location>
</feature>
<evidence type="ECO:0000256" key="8">
    <source>
        <dbReference type="SAM" id="Phobius"/>
    </source>
</evidence>
<dbReference type="Pfam" id="PF00001">
    <property type="entry name" value="7tm_1"/>
    <property type="match status" value="1"/>
</dbReference>
<protein>
    <submittedName>
        <fullName evidence="11">Neuropeptide receptor 22-like isoform X1</fullName>
    </submittedName>
</protein>
<sequence length="366" mass="42008">MNLNNSSHANETLRETSGLAAHTKITLWCILLVWSLLANLLVIAVVYCNQNLKTNMNYLIVNMAVSDLLIPLIGIPLMISNNILRPGEWLVDGTIGEALCKLVSFLSAISPYISSISLLIITVQRFIAVVYPSHRQILTCKTGWFLMMSFPWLVAMALFSPSFYTNRLSKEWGYTMCEYSWSPAFDPKKALIIFLSIIALVGFIIPLIAIIILYTIIHYKLRKSLNNVKEIIAIEMIRSRQQRNRRIFYMSITIIVVFTICWSPLGVLHFLFWLQPPSVLSMDKDIIRNMFFCFTYLWYFLAAINPCIYFLFLRDFRQGLKRLACRKTTNEQTYTLCVCCVRTVATDATSKKDPTCTPPHINTTSF</sequence>
<dbReference type="GO" id="GO:0016020">
    <property type="term" value="C:membrane"/>
    <property type="evidence" value="ECO:0007669"/>
    <property type="project" value="UniProtKB-SubCell"/>
</dbReference>
<dbReference type="PANTHER" id="PTHR24243:SF208">
    <property type="entry name" value="PYROKININ-1 RECEPTOR"/>
    <property type="match status" value="1"/>
</dbReference>
<dbReference type="PROSITE" id="PS50262">
    <property type="entry name" value="G_PROTEIN_RECEP_F1_2"/>
    <property type="match status" value="1"/>
</dbReference>
<keyword evidence="10" id="KW-1185">Reference proteome</keyword>
<evidence type="ECO:0000256" key="5">
    <source>
        <dbReference type="ARBA" id="ARBA00023136"/>
    </source>
</evidence>
<dbReference type="GO" id="GO:0004930">
    <property type="term" value="F:G protein-coupled receptor activity"/>
    <property type="evidence" value="ECO:0007669"/>
    <property type="project" value="UniProtKB-KW"/>
</dbReference>
<gene>
    <name evidence="11" type="primary">LOC116297933</name>
</gene>
<keyword evidence="5 8" id="KW-0472">Membrane</keyword>
<dbReference type="AlphaFoldDB" id="A0A6P8IA98"/>
<dbReference type="InParanoid" id="A0A6P8IA98"/>
<keyword evidence="2 8" id="KW-0812">Transmembrane</keyword>
<feature type="domain" description="G-protein coupled receptors family 1 profile" evidence="9">
    <location>
        <begin position="38"/>
        <end position="309"/>
    </location>
</feature>
<feature type="transmembrane region" description="Helical" evidence="8">
    <location>
        <begin position="112"/>
        <end position="131"/>
    </location>
</feature>
<evidence type="ECO:0000256" key="1">
    <source>
        <dbReference type="ARBA" id="ARBA00004141"/>
    </source>
</evidence>
<evidence type="ECO:0000256" key="3">
    <source>
        <dbReference type="ARBA" id="ARBA00022989"/>
    </source>
</evidence>
<keyword evidence="6" id="KW-0675">Receptor</keyword>
<feature type="transmembrane region" description="Helical" evidence="8">
    <location>
        <begin position="25"/>
        <end position="47"/>
    </location>
</feature>
<evidence type="ECO:0000256" key="4">
    <source>
        <dbReference type="ARBA" id="ARBA00023040"/>
    </source>
</evidence>
<keyword evidence="4" id="KW-0297">G-protein coupled receptor</keyword>
<evidence type="ECO:0000313" key="10">
    <source>
        <dbReference type="Proteomes" id="UP000515163"/>
    </source>
</evidence>
<dbReference type="GeneID" id="116297933"/>
<comment type="subcellular location">
    <subcellularLocation>
        <location evidence="1">Membrane</location>
        <topology evidence="1">Multi-pass membrane protein</topology>
    </subcellularLocation>
</comment>